<feature type="signal peptide" evidence="1">
    <location>
        <begin position="1"/>
        <end position="21"/>
    </location>
</feature>
<feature type="domain" description="Outer membrane protein beta-barrel" evidence="2">
    <location>
        <begin position="616"/>
        <end position="935"/>
    </location>
</feature>
<dbReference type="AlphaFoldDB" id="A0A1G7UK97"/>
<name>A0A1G7UK97_9BACT</name>
<evidence type="ECO:0000313" key="4">
    <source>
        <dbReference type="Proteomes" id="UP000198779"/>
    </source>
</evidence>
<dbReference type="STRING" id="645274.SAMN04487901_104148"/>
<reference evidence="4" key="1">
    <citation type="submission" date="2016-10" db="EMBL/GenBank/DDBJ databases">
        <authorList>
            <person name="Varghese N."/>
            <person name="Submissions S."/>
        </authorList>
    </citation>
    <scope>NUCLEOTIDE SEQUENCE [LARGE SCALE GENOMIC DNA]</scope>
    <source>
        <strain evidence="4">BP1-148</strain>
    </source>
</reference>
<organism evidence="3 4">
    <name type="scientific">Prevotella communis</name>
    <dbReference type="NCBI Taxonomy" id="2913614"/>
    <lineage>
        <taxon>Bacteria</taxon>
        <taxon>Pseudomonadati</taxon>
        <taxon>Bacteroidota</taxon>
        <taxon>Bacteroidia</taxon>
        <taxon>Bacteroidales</taxon>
        <taxon>Prevotellaceae</taxon>
        <taxon>Prevotella</taxon>
    </lineage>
</organism>
<sequence>MKTILVGIAVWLSALACYAQADTTQVRKKKERTIELSGEVYDSFTKAKVKALITLMRSDSTFVDSMTCWTWSTSSYYQFKVPAKNADYIIKASAEGYNDTTMNYKLRHIARNSWFELPRILMKKKQRSDDDIYKEVGLGGVVVTGTKVKLAYRGDTLVYNASAFNLPEGSMLDGLIRQMPGAELKDNGDIYINGKKVDYLTLNGKDFFKGQNKVMLDNLPYYTVKELKVFDKSTKQSELIGHDVEKKDYVMDVQLKREYNRGLMGNIEGGYGTDKRYMGRLFGLYYDDHSRVSVFANANNVNETHRPGAEGEWTPSNTPQGLRSMKQTGLHIETEDADKNWETNLDAVFAWDDADNMSRTSSERFATGGNILGGSESWSRQKDFRFQAFDYFQIKKPVTLWGTLNVTYTNGHRTNGSQDSTYRESLINQSFNDGLTRYRTLNLSGTIGLHHKFAWGDYLMGGLTGSYTRQKPSDSWTMNRTLFTQTSNTDLRHNYADTHSDNYSYEAEFGYYLQLLNRWFIGANASYTQSLDNSNNLRYRLDRLAEDKLQTEWLPSTHEELKSVIDLNNCDEQQLLTRTASTTLEVMHSSDNEYFSFSLPIKNPHERLYYNDFAGLDTIARRSYVEIAPSISWSRWGKKNGLNSLGYSMNMSRPSLADLMPVDDTTNPLVTTINNPDLKPTLTHNVNIGFQFNNDSIRRFIRVWSNASLTQHSIGTRTIYDTATGVYTYMQDNINGNWNWNLGTSYEQPLDSAKRITLQQRFSVDYLHSVDFDVVYESYKPFEEYDFLKSTVHNWTLNEHLGVEYQKDKLTIGISGEIDWRRSTSHRANFENISAFDYNYGGLLRYTIPWVELNIATDIRMYSRRGYQSEMMNTDDLVWNAELARSLFNEKLTLKFTAFDLLHQLSNKQYSVNAQGRTETWNNCIPRYLMLSVAYKFNKQPKK</sequence>
<protein>
    <submittedName>
        <fullName evidence="3">Outer membrane protein beta-barrel family protein</fullName>
    </submittedName>
</protein>
<evidence type="ECO:0000313" key="3">
    <source>
        <dbReference type="EMBL" id="SDG47519.1"/>
    </source>
</evidence>
<dbReference type="InterPro" id="IPR041700">
    <property type="entry name" value="OMP_b-brl_3"/>
</dbReference>
<dbReference type="Pfam" id="PF14905">
    <property type="entry name" value="OMP_b-brl_3"/>
    <property type="match status" value="1"/>
</dbReference>
<feature type="chain" id="PRO_5011574614" evidence="1">
    <location>
        <begin position="22"/>
        <end position="943"/>
    </location>
</feature>
<keyword evidence="4" id="KW-1185">Reference proteome</keyword>
<evidence type="ECO:0000259" key="2">
    <source>
        <dbReference type="Pfam" id="PF14905"/>
    </source>
</evidence>
<accession>A0A1G7UK97</accession>
<dbReference type="PROSITE" id="PS51257">
    <property type="entry name" value="PROKAR_LIPOPROTEIN"/>
    <property type="match status" value="1"/>
</dbReference>
<dbReference type="EMBL" id="FNCQ01000004">
    <property type="protein sequence ID" value="SDG47519.1"/>
    <property type="molecule type" value="Genomic_DNA"/>
</dbReference>
<dbReference type="RefSeq" id="WP_176944254.1">
    <property type="nucleotide sequence ID" value="NZ_FNCQ01000004.1"/>
</dbReference>
<dbReference type="Proteomes" id="UP000198779">
    <property type="component" value="Unassembled WGS sequence"/>
</dbReference>
<gene>
    <name evidence="3" type="ORF">SAMN04487901_104148</name>
</gene>
<evidence type="ECO:0000256" key="1">
    <source>
        <dbReference type="SAM" id="SignalP"/>
    </source>
</evidence>
<proteinExistence type="predicted"/>
<keyword evidence="1" id="KW-0732">Signal</keyword>
<dbReference type="SUPFAM" id="SSF56935">
    <property type="entry name" value="Porins"/>
    <property type="match status" value="1"/>
</dbReference>